<protein>
    <recommendedName>
        <fullName evidence="6">Transcription antitermination protein NusB</fullName>
    </recommendedName>
    <alternativeName>
        <fullName evidence="6">Antitermination factor NusB</fullName>
    </alternativeName>
</protein>
<dbReference type="EMBL" id="JBHLVN010000034">
    <property type="protein sequence ID" value="MFC0297377.1"/>
    <property type="molecule type" value="Genomic_DNA"/>
</dbReference>
<evidence type="ECO:0000256" key="1">
    <source>
        <dbReference type="ARBA" id="ARBA00005952"/>
    </source>
</evidence>
<dbReference type="InterPro" id="IPR011605">
    <property type="entry name" value="NusB_fam"/>
</dbReference>
<comment type="caution">
    <text evidence="8">The sequence shown here is derived from an EMBL/GenBank/DDBJ whole genome shotgun (WGS) entry which is preliminary data.</text>
</comment>
<keyword evidence="9" id="KW-1185">Reference proteome</keyword>
<accession>A0ABV6GUM9</accession>
<keyword evidence="2 6" id="KW-0889">Transcription antitermination</keyword>
<sequence>MKRHEAREKALQALFQIDVGRIPPDEALHNVTGGGDIDPFLRQLVFGVVEHQEEIDELLRANLEKWTLERVANVDRAILRMATYEMKYADDVPVSVSLDEAVELAKKFGDSKSGSFVNGVLSKVKAALQK</sequence>
<dbReference type="PANTHER" id="PTHR11078">
    <property type="entry name" value="N UTILIZATION SUBSTANCE PROTEIN B-RELATED"/>
    <property type="match status" value="1"/>
</dbReference>
<proteinExistence type="inferred from homology"/>
<dbReference type="SUPFAM" id="SSF48013">
    <property type="entry name" value="NusB-like"/>
    <property type="match status" value="1"/>
</dbReference>
<organism evidence="8 9">
    <name type="scientific">Geobacillus jurassicus</name>
    <dbReference type="NCBI Taxonomy" id="235932"/>
    <lineage>
        <taxon>Bacteria</taxon>
        <taxon>Bacillati</taxon>
        <taxon>Bacillota</taxon>
        <taxon>Bacilli</taxon>
        <taxon>Bacillales</taxon>
        <taxon>Anoxybacillaceae</taxon>
        <taxon>Geobacillus</taxon>
    </lineage>
</organism>
<evidence type="ECO:0000259" key="7">
    <source>
        <dbReference type="Pfam" id="PF01029"/>
    </source>
</evidence>
<keyword evidence="3 6" id="KW-0694">RNA-binding</keyword>
<comment type="similarity">
    <text evidence="1 6">Belongs to the NusB family.</text>
</comment>
<evidence type="ECO:0000256" key="4">
    <source>
        <dbReference type="ARBA" id="ARBA00023015"/>
    </source>
</evidence>
<keyword evidence="4 6" id="KW-0805">Transcription regulation</keyword>
<evidence type="ECO:0000256" key="6">
    <source>
        <dbReference type="HAMAP-Rule" id="MF_00073"/>
    </source>
</evidence>
<keyword evidence="5 6" id="KW-0804">Transcription</keyword>
<dbReference type="InterPro" id="IPR035926">
    <property type="entry name" value="NusB-like_sf"/>
</dbReference>
<evidence type="ECO:0000313" key="8">
    <source>
        <dbReference type="EMBL" id="MFC0297377.1"/>
    </source>
</evidence>
<evidence type="ECO:0000256" key="5">
    <source>
        <dbReference type="ARBA" id="ARBA00023163"/>
    </source>
</evidence>
<dbReference type="InterPro" id="IPR006027">
    <property type="entry name" value="NusB_RsmB_TIM44"/>
</dbReference>
<dbReference type="NCBIfam" id="TIGR01951">
    <property type="entry name" value="nusB"/>
    <property type="match status" value="1"/>
</dbReference>
<dbReference type="Pfam" id="PF01029">
    <property type="entry name" value="NusB"/>
    <property type="match status" value="1"/>
</dbReference>
<dbReference type="Gene3D" id="1.10.940.10">
    <property type="entry name" value="NusB-like"/>
    <property type="match status" value="1"/>
</dbReference>
<reference evidence="8 9" key="1">
    <citation type="submission" date="2024-09" db="EMBL/GenBank/DDBJ databases">
        <authorList>
            <person name="Sun Q."/>
            <person name="Mori K."/>
        </authorList>
    </citation>
    <scope>NUCLEOTIDE SEQUENCE [LARGE SCALE GENOMIC DNA]</scope>
    <source>
        <strain evidence="8 9">CCM 7224</strain>
    </source>
</reference>
<feature type="domain" description="NusB/RsmB/TIM44" evidence="7">
    <location>
        <begin position="4"/>
        <end position="124"/>
    </location>
</feature>
<gene>
    <name evidence="6 8" type="primary">nusB</name>
    <name evidence="8" type="ORF">ACFFHQ_08020</name>
</gene>
<dbReference type="CDD" id="cd00619">
    <property type="entry name" value="Terminator_NusB"/>
    <property type="match status" value="1"/>
</dbReference>
<evidence type="ECO:0000256" key="2">
    <source>
        <dbReference type="ARBA" id="ARBA00022814"/>
    </source>
</evidence>
<dbReference type="Proteomes" id="UP001589785">
    <property type="component" value="Unassembled WGS sequence"/>
</dbReference>
<dbReference type="PANTHER" id="PTHR11078:SF3">
    <property type="entry name" value="ANTITERMINATION NUSB DOMAIN-CONTAINING PROTEIN"/>
    <property type="match status" value="1"/>
</dbReference>
<dbReference type="HAMAP" id="MF_00073">
    <property type="entry name" value="NusB"/>
    <property type="match status" value="1"/>
</dbReference>
<name>A0ABV6GUM9_9BACL</name>
<comment type="function">
    <text evidence="6">Involved in transcription antitermination. Required for transcription of ribosomal RNA (rRNA) genes. Binds specifically to the boxA antiterminator sequence of the ribosomal RNA (rrn) operons.</text>
</comment>
<dbReference type="RefSeq" id="WP_066233574.1">
    <property type="nucleotide sequence ID" value="NZ_JBHLVN010000034.1"/>
</dbReference>
<evidence type="ECO:0000256" key="3">
    <source>
        <dbReference type="ARBA" id="ARBA00022884"/>
    </source>
</evidence>
<evidence type="ECO:0000313" key="9">
    <source>
        <dbReference type="Proteomes" id="UP001589785"/>
    </source>
</evidence>